<dbReference type="Proteomes" id="UP000799424">
    <property type="component" value="Unassembled WGS sequence"/>
</dbReference>
<sequence length="300" mass="35046">MDSQIYLEDDHLYMPLTQVRVAQPSVCTIPAEEDTRLLWLDPSLGPQPSSLQYRVEDFPYLHNAPPVVNLALEPTRELYADVTVKEVTYPRMLEILPLELREKIWEYYFAHFSWHYCKPSLKVDIHRYAAGVSPVGFLLDICFMSRQTRDDILAVYIRHARFDIESSSDVPYFRRFIESIPNGADHVRELFFKDFDKFPEYDKTSDEFTPTKPGLELAVACSDLRALRLRFETSFFTNVTWDSVLSMRVYPPDTHQKVAVTYQIQRLLDCKRLRKVVLEGMPECWPGLDYSFPVLNNLAT</sequence>
<dbReference type="EMBL" id="MU006233">
    <property type="protein sequence ID" value="KAF2822986.1"/>
    <property type="molecule type" value="Genomic_DNA"/>
</dbReference>
<proteinExistence type="predicted"/>
<keyword evidence="2" id="KW-1185">Reference proteome</keyword>
<reference evidence="1" key="1">
    <citation type="journal article" date="2020" name="Stud. Mycol.">
        <title>101 Dothideomycetes genomes: a test case for predicting lifestyles and emergence of pathogens.</title>
        <authorList>
            <person name="Haridas S."/>
            <person name="Albert R."/>
            <person name="Binder M."/>
            <person name="Bloem J."/>
            <person name="Labutti K."/>
            <person name="Salamov A."/>
            <person name="Andreopoulos B."/>
            <person name="Baker S."/>
            <person name="Barry K."/>
            <person name="Bills G."/>
            <person name="Bluhm B."/>
            <person name="Cannon C."/>
            <person name="Castanera R."/>
            <person name="Culley D."/>
            <person name="Daum C."/>
            <person name="Ezra D."/>
            <person name="Gonzalez J."/>
            <person name="Henrissat B."/>
            <person name="Kuo A."/>
            <person name="Liang C."/>
            <person name="Lipzen A."/>
            <person name="Lutzoni F."/>
            <person name="Magnuson J."/>
            <person name="Mondo S."/>
            <person name="Nolan M."/>
            <person name="Ohm R."/>
            <person name="Pangilinan J."/>
            <person name="Park H.-J."/>
            <person name="Ramirez L."/>
            <person name="Alfaro M."/>
            <person name="Sun H."/>
            <person name="Tritt A."/>
            <person name="Yoshinaga Y."/>
            <person name="Zwiers L.-H."/>
            <person name="Turgeon B."/>
            <person name="Goodwin S."/>
            <person name="Spatafora J."/>
            <person name="Crous P."/>
            <person name="Grigoriev I."/>
        </authorList>
    </citation>
    <scope>NUCLEOTIDE SEQUENCE</scope>
    <source>
        <strain evidence="1">CBS 113818</strain>
    </source>
</reference>
<organism evidence="1 2">
    <name type="scientific">Ophiobolus disseminans</name>
    <dbReference type="NCBI Taxonomy" id="1469910"/>
    <lineage>
        <taxon>Eukaryota</taxon>
        <taxon>Fungi</taxon>
        <taxon>Dikarya</taxon>
        <taxon>Ascomycota</taxon>
        <taxon>Pezizomycotina</taxon>
        <taxon>Dothideomycetes</taxon>
        <taxon>Pleosporomycetidae</taxon>
        <taxon>Pleosporales</taxon>
        <taxon>Pleosporineae</taxon>
        <taxon>Phaeosphaeriaceae</taxon>
        <taxon>Ophiobolus</taxon>
    </lineage>
</organism>
<name>A0A6A6ZQB4_9PLEO</name>
<accession>A0A6A6ZQB4</accession>
<evidence type="ECO:0000313" key="1">
    <source>
        <dbReference type="EMBL" id="KAF2822986.1"/>
    </source>
</evidence>
<evidence type="ECO:0000313" key="2">
    <source>
        <dbReference type="Proteomes" id="UP000799424"/>
    </source>
</evidence>
<protein>
    <submittedName>
        <fullName evidence="1">Uncharacterized protein</fullName>
    </submittedName>
</protein>
<dbReference type="OrthoDB" id="3792443at2759"/>
<dbReference type="AlphaFoldDB" id="A0A6A6ZQB4"/>
<gene>
    <name evidence="1" type="ORF">CC86DRAFT_423059</name>
</gene>